<organism evidence="1 2">
    <name type="scientific">Dentiscutata heterogama</name>
    <dbReference type="NCBI Taxonomy" id="1316150"/>
    <lineage>
        <taxon>Eukaryota</taxon>
        <taxon>Fungi</taxon>
        <taxon>Fungi incertae sedis</taxon>
        <taxon>Mucoromycota</taxon>
        <taxon>Glomeromycotina</taxon>
        <taxon>Glomeromycetes</taxon>
        <taxon>Diversisporales</taxon>
        <taxon>Gigasporaceae</taxon>
        <taxon>Dentiscutata</taxon>
    </lineage>
</organism>
<protein>
    <submittedName>
        <fullName evidence="1">5778_t:CDS:1</fullName>
    </submittedName>
</protein>
<feature type="non-terminal residue" evidence="1">
    <location>
        <position position="42"/>
    </location>
</feature>
<feature type="non-terminal residue" evidence="1">
    <location>
        <position position="1"/>
    </location>
</feature>
<sequence length="42" mass="4915">LAQEIELSRETQAQEGALNRSRRNSYLTKEPTEDPVSRRKEK</sequence>
<proteinExistence type="predicted"/>
<evidence type="ECO:0000313" key="1">
    <source>
        <dbReference type="EMBL" id="CAG8715197.1"/>
    </source>
</evidence>
<comment type="caution">
    <text evidence="1">The sequence shown here is derived from an EMBL/GenBank/DDBJ whole genome shotgun (WGS) entry which is preliminary data.</text>
</comment>
<name>A0ACA9PQI9_9GLOM</name>
<gene>
    <name evidence="1" type="ORF">DHETER_LOCUS12501</name>
</gene>
<evidence type="ECO:0000313" key="2">
    <source>
        <dbReference type="Proteomes" id="UP000789702"/>
    </source>
</evidence>
<keyword evidence="2" id="KW-1185">Reference proteome</keyword>
<accession>A0ACA9PQI9</accession>
<dbReference type="Proteomes" id="UP000789702">
    <property type="component" value="Unassembled WGS sequence"/>
</dbReference>
<reference evidence="1" key="1">
    <citation type="submission" date="2021-06" db="EMBL/GenBank/DDBJ databases">
        <authorList>
            <person name="Kallberg Y."/>
            <person name="Tangrot J."/>
            <person name="Rosling A."/>
        </authorList>
    </citation>
    <scope>NUCLEOTIDE SEQUENCE</scope>
    <source>
        <strain evidence="1">IL203A</strain>
    </source>
</reference>
<dbReference type="EMBL" id="CAJVPU010030838">
    <property type="protein sequence ID" value="CAG8715197.1"/>
    <property type="molecule type" value="Genomic_DNA"/>
</dbReference>